<dbReference type="PANTHER" id="PTHR23501">
    <property type="entry name" value="MAJOR FACILITATOR SUPERFAMILY"/>
    <property type="match status" value="1"/>
</dbReference>
<feature type="transmembrane region" description="Helical" evidence="6">
    <location>
        <begin position="169"/>
        <end position="189"/>
    </location>
</feature>
<proteinExistence type="predicted"/>
<evidence type="ECO:0000256" key="2">
    <source>
        <dbReference type="ARBA" id="ARBA00022448"/>
    </source>
</evidence>
<dbReference type="InterPro" id="IPR005829">
    <property type="entry name" value="Sugar_transporter_CS"/>
</dbReference>
<reference evidence="8 9" key="1">
    <citation type="submission" date="2024-01" db="EMBL/GenBank/DDBJ databases">
        <authorList>
            <person name="Allen C."/>
            <person name="Tagirdzhanova G."/>
        </authorList>
    </citation>
    <scope>NUCLEOTIDE SEQUENCE [LARGE SCALE GENOMIC DNA]</scope>
    <source>
        <strain evidence="8 9">CBS 119000</strain>
    </source>
</reference>
<accession>A0ABP0D582</accession>
<feature type="transmembrane region" description="Helical" evidence="6">
    <location>
        <begin position="377"/>
        <end position="395"/>
    </location>
</feature>
<dbReference type="SUPFAM" id="SSF103473">
    <property type="entry name" value="MFS general substrate transporter"/>
    <property type="match status" value="1"/>
</dbReference>
<dbReference type="InterPro" id="IPR020846">
    <property type="entry name" value="MFS_dom"/>
</dbReference>
<sequence length="567" mass="61171">MERLPTGKFVNVEAATRQSDSHEEKVEAVDSEARHAPKMSSIRFVMVLVGFGMSFIGSQVQPLVFAALIPLVAASLDAHDLLVWFFSTQLVAVGVIAPFIGPLADLFGRKPITIAGILSSMVGMITCAATPGAAGYIAGQALAGIGIATQELMAVTVVAEIVPTRHRGYYIAVIVASFLPFAPGSLYGTLIAKTSWRYCACMIAVWNLITIVLIAAFYLPPPRSNGAGLTWQQKLGRIDFVGGLLMSGGLIMFLVGFNWGGQRYPWHAARVIAFLTVGLALLVLFFAYEIFLAPHPMFPRRLMRHPRTFVALMVVILMAGINYIPVLFFWVLQAVGVYGSDLLLLGIRTLPFGFCILGGALIAALVVSAYKDHLRTIMSCFCIMQCAAIGSLAAVDVHNINTAWAPLCLGLLGVGGVLIPNQIIVTVICPDDLVATATCLTVCLRAVGQVIGTSVFFTQFLSVLRARTLEMVVPVAVHSGIEDIATLKNMMYELLSQAWDDWVLTVPALDTPEKIANVHEAVITAYGGAFARVYLISIAFGVTAILASFFIENLTSLMDEHIAVYYF</sequence>
<evidence type="ECO:0000259" key="7">
    <source>
        <dbReference type="PROSITE" id="PS50850"/>
    </source>
</evidence>
<evidence type="ECO:0000256" key="4">
    <source>
        <dbReference type="ARBA" id="ARBA00022989"/>
    </source>
</evidence>
<comment type="caution">
    <text evidence="8">The sequence shown here is derived from an EMBL/GenBank/DDBJ whole genome shotgun (WGS) entry which is preliminary data.</text>
</comment>
<dbReference type="PROSITE" id="PS50850">
    <property type="entry name" value="MFS"/>
    <property type="match status" value="1"/>
</dbReference>
<evidence type="ECO:0000256" key="1">
    <source>
        <dbReference type="ARBA" id="ARBA00004141"/>
    </source>
</evidence>
<dbReference type="PANTHER" id="PTHR23501:SF109">
    <property type="entry name" value="MAJOR FACILITATOR SUPERFAMILY (MFS) PROFILE DOMAIN-CONTAINING PROTEIN-RELATED"/>
    <property type="match status" value="1"/>
</dbReference>
<dbReference type="Proteomes" id="UP001642502">
    <property type="component" value="Unassembled WGS sequence"/>
</dbReference>
<keyword evidence="3 6" id="KW-0812">Transmembrane</keyword>
<evidence type="ECO:0000256" key="3">
    <source>
        <dbReference type="ARBA" id="ARBA00022692"/>
    </source>
</evidence>
<keyword evidence="2" id="KW-0813">Transport</keyword>
<organism evidence="8 9">
    <name type="scientific">Sporothrix epigloea</name>
    <dbReference type="NCBI Taxonomy" id="1892477"/>
    <lineage>
        <taxon>Eukaryota</taxon>
        <taxon>Fungi</taxon>
        <taxon>Dikarya</taxon>
        <taxon>Ascomycota</taxon>
        <taxon>Pezizomycotina</taxon>
        <taxon>Sordariomycetes</taxon>
        <taxon>Sordariomycetidae</taxon>
        <taxon>Ophiostomatales</taxon>
        <taxon>Ophiostomataceae</taxon>
        <taxon>Sporothrix</taxon>
    </lineage>
</organism>
<feature type="transmembrane region" description="Helical" evidence="6">
    <location>
        <begin position="195"/>
        <end position="219"/>
    </location>
</feature>
<feature type="transmembrane region" description="Helical" evidence="6">
    <location>
        <begin position="350"/>
        <end position="370"/>
    </location>
</feature>
<name>A0ABP0D582_9PEZI</name>
<dbReference type="PROSITE" id="PS00216">
    <property type="entry name" value="SUGAR_TRANSPORT_1"/>
    <property type="match status" value="1"/>
</dbReference>
<feature type="transmembrane region" description="Helical" evidence="6">
    <location>
        <begin position="401"/>
        <end position="419"/>
    </location>
</feature>
<feature type="transmembrane region" description="Helical" evidence="6">
    <location>
        <begin position="112"/>
        <end position="134"/>
    </location>
</feature>
<dbReference type="EMBL" id="CAWUON010000002">
    <property type="protein sequence ID" value="CAK7263242.1"/>
    <property type="molecule type" value="Genomic_DNA"/>
</dbReference>
<gene>
    <name evidence="8" type="ORF">SEPCBS119000_000397</name>
</gene>
<feature type="domain" description="Major facilitator superfamily (MFS) profile" evidence="7">
    <location>
        <begin position="38"/>
        <end position="556"/>
    </location>
</feature>
<feature type="transmembrane region" description="Helical" evidence="6">
    <location>
        <begin position="240"/>
        <end position="261"/>
    </location>
</feature>
<dbReference type="InterPro" id="IPR036259">
    <property type="entry name" value="MFS_trans_sf"/>
</dbReference>
<feature type="transmembrane region" description="Helical" evidence="6">
    <location>
        <begin position="44"/>
        <end position="69"/>
    </location>
</feature>
<keyword evidence="9" id="KW-1185">Reference proteome</keyword>
<evidence type="ECO:0000313" key="9">
    <source>
        <dbReference type="Proteomes" id="UP001642502"/>
    </source>
</evidence>
<feature type="transmembrane region" description="Helical" evidence="6">
    <location>
        <begin position="533"/>
        <end position="551"/>
    </location>
</feature>
<dbReference type="Pfam" id="PF06609">
    <property type="entry name" value="TRI12"/>
    <property type="match status" value="1"/>
</dbReference>
<keyword evidence="5 6" id="KW-0472">Membrane</keyword>
<comment type="subcellular location">
    <subcellularLocation>
        <location evidence="1">Membrane</location>
        <topology evidence="1">Multi-pass membrane protein</topology>
    </subcellularLocation>
</comment>
<evidence type="ECO:0000313" key="8">
    <source>
        <dbReference type="EMBL" id="CAK7263242.1"/>
    </source>
</evidence>
<dbReference type="InterPro" id="IPR010573">
    <property type="entry name" value="MFS_Str1/Tri12-like"/>
</dbReference>
<feature type="transmembrane region" description="Helical" evidence="6">
    <location>
        <begin position="267"/>
        <end position="288"/>
    </location>
</feature>
<feature type="transmembrane region" description="Helical" evidence="6">
    <location>
        <begin position="81"/>
        <end position="100"/>
    </location>
</feature>
<evidence type="ECO:0000256" key="5">
    <source>
        <dbReference type="ARBA" id="ARBA00023136"/>
    </source>
</evidence>
<feature type="transmembrane region" description="Helical" evidence="6">
    <location>
        <begin position="309"/>
        <end position="330"/>
    </location>
</feature>
<dbReference type="Gene3D" id="1.20.1250.20">
    <property type="entry name" value="MFS general substrate transporter like domains"/>
    <property type="match status" value="2"/>
</dbReference>
<keyword evidence="4 6" id="KW-1133">Transmembrane helix</keyword>
<protein>
    <recommendedName>
        <fullName evidence="7">Major facilitator superfamily (MFS) profile domain-containing protein</fullName>
    </recommendedName>
</protein>
<evidence type="ECO:0000256" key="6">
    <source>
        <dbReference type="SAM" id="Phobius"/>
    </source>
</evidence>